<organism evidence="2">
    <name type="scientific">Brassica cretica</name>
    <name type="common">Mustard</name>
    <dbReference type="NCBI Taxonomy" id="69181"/>
    <lineage>
        <taxon>Eukaryota</taxon>
        <taxon>Viridiplantae</taxon>
        <taxon>Streptophyta</taxon>
        <taxon>Embryophyta</taxon>
        <taxon>Tracheophyta</taxon>
        <taxon>Spermatophyta</taxon>
        <taxon>Magnoliopsida</taxon>
        <taxon>eudicotyledons</taxon>
        <taxon>Gunneridae</taxon>
        <taxon>Pentapetalae</taxon>
        <taxon>rosids</taxon>
        <taxon>malvids</taxon>
        <taxon>Brassicales</taxon>
        <taxon>Brassicaceae</taxon>
        <taxon>Brassiceae</taxon>
        <taxon>Brassica</taxon>
    </lineage>
</organism>
<gene>
    <name evidence="2" type="ORF">F2Q70_00027644</name>
</gene>
<dbReference type="AlphaFoldDB" id="A0A8S9L5U8"/>
<name>A0A8S9L5U8_BRACR</name>
<evidence type="ECO:0000256" key="1">
    <source>
        <dbReference type="SAM" id="MobiDB-lite"/>
    </source>
</evidence>
<reference evidence="2" key="1">
    <citation type="submission" date="2019-12" db="EMBL/GenBank/DDBJ databases">
        <title>Genome sequencing and annotation of Brassica cretica.</title>
        <authorList>
            <person name="Studholme D.J."/>
            <person name="Sarris P.F."/>
        </authorList>
    </citation>
    <scope>NUCLEOTIDE SEQUENCE</scope>
    <source>
        <strain evidence="2">PFS-102/07</strain>
        <tissue evidence="2">Leaf</tissue>
    </source>
</reference>
<accession>A0A8S9L5U8</accession>
<protein>
    <submittedName>
        <fullName evidence="2">Uncharacterized protein</fullName>
    </submittedName>
</protein>
<feature type="region of interest" description="Disordered" evidence="1">
    <location>
        <begin position="1"/>
        <end position="31"/>
    </location>
</feature>
<evidence type="ECO:0000313" key="2">
    <source>
        <dbReference type="EMBL" id="KAF2602704.1"/>
    </source>
</evidence>
<comment type="caution">
    <text evidence="2">The sequence shown here is derived from an EMBL/GenBank/DDBJ whole genome shotgun (WGS) entry which is preliminary data.</text>
</comment>
<dbReference type="EMBL" id="QGKY02000094">
    <property type="protein sequence ID" value="KAF2602704.1"/>
    <property type="molecule type" value="Genomic_DNA"/>
</dbReference>
<proteinExistence type="predicted"/>
<sequence>MRGTRWQASPPARYRTTRNPGGRELAGSPSNREEGRYWRFLSFERRKPGERVTITKMSSGCILGDEFDGF</sequence>